<comment type="similarity">
    <text evidence="1">Belongs to the Gfo/Idh/MocA family.</text>
</comment>
<proteinExistence type="inferred from homology"/>
<dbReference type="Gene3D" id="3.40.50.720">
    <property type="entry name" value="NAD(P)-binding Rossmann-like Domain"/>
    <property type="match status" value="1"/>
</dbReference>
<reference evidence="5 6" key="1">
    <citation type="submission" date="2019-05" db="EMBL/GenBank/DDBJ databases">
        <authorList>
            <person name="Pankratov T."/>
            <person name="Grouzdev D."/>
        </authorList>
    </citation>
    <scope>NUCLEOTIDE SEQUENCE [LARGE SCALE GENOMIC DNA]</scope>
    <source>
        <strain evidence="5 6">KEBCLARHB70R</strain>
    </source>
</reference>
<name>A0A5R9JGA9_9PROT</name>
<organism evidence="5 6">
    <name type="scientific">Lichenicoccus roseus</name>
    <dbReference type="NCBI Taxonomy" id="2683649"/>
    <lineage>
        <taxon>Bacteria</taxon>
        <taxon>Pseudomonadati</taxon>
        <taxon>Pseudomonadota</taxon>
        <taxon>Alphaproteobacteria</taxon>
        <taxon>Acetobacterales</taxon>
        <taxon>Acetobacteraceae</taxon>
        <taxon>Lichenicoccus</taxon>
    </lineage>
</organism>
<dbReference type="SUPFAM" id="SSF51735">
    <property type="entry name" value="NAD(P)-binding Rossmann-fold domains"/>
    <property type="match status" value="1"/>
</dbReference>
<evidence type="ECO:0000259" key="4">
    <source>
        <dbReference type="Pfam" id="PF22725"/>
    </source>
</evidence>
<evidence type="ECO:0000313" key="5">
    <source>
        <dbReference type="EMBL" id="TLU74456.1"/>
    </source>
</evidence>
<dbReference type="InterPro" id="IPR055170">
    <property type="entry name" value="GFO_IDH_MocA-like_dom"/>
</dbReference>
<evidence type="ECO:0000256" key="2">
    <source>
        <dbReference type="ARBA" id="ARBA00023002"/>
    </source>
</evidence>
<dbReference type="Gene3D" id="3.30.360.10">
    <property type="entry name" value="Dihydrodipicolinate Reductase, domain 2"/>
    <property type="match status" value="1"/>
</dbReference>
<dbReference type="EC" id="1.1.1.18" evidence="5"/>
<evidence type="ECO:0000313" key="6">
    <source>
        <dbReference type="Proteomes" id="UP000305654"/>
    </source>
</evidence>
<dbReference type="GO" id="GO:0000166">
    <property type="term" value="F:nucleotide binding"/>
    <property type="evidence" value="ECO:0007669"/>
    <property type="project" value="InterPro"/>
</dbReference>
<dbReference type="GO" id="GO:0050112">
    <property type="term" value="F:inositol 2-dehydrogenase (NAD+) activity"/>
    <property type="evidence" value="ECO:0007669"/>
    <property type="project" value="UniProtKB-EC"/>
</dbReference>
<dbReference type="NCBIfam" id="TIGR04380">
    <property type="entry name" value="myo_inos_iolG"/>
    <property type="match status" value="1"/>
</dbReference>
<keyword evidence="2 5" id="KW-0560">Oxidoreductase</keyword>
<feature type="domain" description="Gfo/Idh/MocA-like oxidoreductase N-terminal" evidence="3">
    <location>
        <begin position="2"/>
        <end position="118"/>
    </location>
</feature>
<dbReference type="SUPFAM" id="SSF55347">
    <property type="entry name" value="Glyceraldehyde-3-phosphate dehydrogenase-like, C-terminal domain"/>
    <property type="match status" value="1"/>
</dbReference>
<dbReference type="Proteomes" id="UP000305654">
    <property type="component" value="Unassembled WGS sequence"/>
</dbReference>
<dbReference type="AlphaFoldDB" id="A0A5R9JGA9"/>
<accession>A0A5R9JGA9</accession>
<dbReference type="InterPro" id="IPR000683">
    <property type="entry name" value="Gfo/Idh/MocA-like_OxRdtase_N"/>
</dbReference>
<sequence length="331" mass="35535">MVRFAVLGCGRIGRMHAANLARHPDASLVSVFDIAQAAAAEVAGQLGVRQAASVEEILGDAGVDAVLIATSTDTHVELIIAAARAGKAVLCEKPIDLDMARVIRCWNEIGSLDPTVMIGFNRRFDPSFAALRRRVQEGEIGRVEQVVITSRDPAPPPLAYIKVSGGMFRDMTIHDFDLARHLVGEIVEVSAHGASLIDPGIGEAGDIDAAMVTMRAASGALVHINNSRRCSYGYDQRLEVFGETGMLVAGNRRETSVEAWSAKGTQAADPVLHFFIQRYADAYAAEIAHFVACVQDRTRPSPSFNDGMQALRLADAANESLRTGRSIRITG</sequence>
<dbReference type="PANTHER" id="PTHR42840">
    <property type="entry name" value="NAD(P)-BINDING ROSSMANN-FOLD SUPERFAMILY PROTEIN-RELATED"/>
    <property type="match status" value="1"/>
</dbReference>
<evidence type="ECO:0000256" key="1">
    <source>
        <dbReference type="ARBA" id="ARBA00010928"/>
    </source>
</evidence>
<dbReference type="OrthoDB" id="9792935at2"/>
<dbReference type="PANTHER" id="PTHR42840:SF3">
    <property type="entry name" value="BINDING ROSSMANN FOLD OXIDOREDUCTASE, PUTATIVE (AFU_ORTHOLOGUE AFUA_2G10240)-RELATED"/>
    <property type="match status" value="1"/>
</dbReference>
<dbReference type="Pfam" id="PF22725">
    <property type="entry name" value="GFO_IDH_MocA_C3"/>
    <property type="match status" value="1"/>
</dbReference>
<gene>
    <name evidence="5" type="primary">iolG</name>
    <name evidence="5" type="ORF">FE263_04550</name>
</gene>
<keyword evidence="6" id="KW-1185">Reference proteome</keyword>
<dbReference type="InterPro" id="IPR036291">
    <property type="entry name" value="NAD(P)-bd_dom_sf"/>
</dbReference>
<dbReference type="InterPro" id="IPR030827">
    <property type="entry name" value="Myo_inos_IolG"/>
</dbReference>
<evidence type="ECO:0000259" key="3">
    <source>
        <dbReference type="Pfam" id="PF01408"/>
    </source>
</evidence>
<feature type="domain" description="GFO/IDH/MocA-like oxidoreductase" evidence="4">
    <location>
        <begin position="128"/>
        <end position="247"/>
    </location>
</feature>
<dbReference type="Pfam" id="PF01408">
    <property type="entry name" value="GFO_IDH_MocA"/>
    <property type="match status" value="1"/>
</dbReference>
<dbReference type="RefSeq" id="WP_138324705.1">
    <property type="nucleotide sequence ID" value="NZ_VCDI01000001.1"/>
</dbReference>
<dbReference type="EMBL" id="VCDI01000001">
    <property type="protein sequence ID" value="TLU74456.1"/>
    <property type="molecule type" value="Genomic_DNA"/>
</dbReference>
<comment type="caution">
    <text evidence="5">The sequence shown here is derived from an EMBL/GenBank/DDBJ whole genome shotgun (WGS) entry which is preliminary data.</text>
</comment>
<protein>
    <submittedName>
        <fullName evidence="5">Inositol 2-dehydrogenase</fullName>
        <ecNumber evidence="5">1.1.1.18</ecNumber>
    </submittedName>
</protein>